<proteinExistence type="inferred from homology"/>
<dbReference type="EMBL" id="CP058605">
    <property type="protein sequence ID" value="QLG71563.1"/>
    <property type="molecule type" value="Genomic_DNA"/>
</dbReference>
<evidence type="ECO:0000313" key="7">
    <source>
        <dbReference type="Proteomes" id="UP000509704"/>
    </source>
</evidence>
<dbReference type="AlphaFoldDB" id="A0A7H9AZB9"/>
<comment type="subcellular location">
    <subcellularLocation>
        <location evidence="2">Mitochondrion</location>
    </subcellularLocation>
</comment>
<dbReference type="Proteomes" id="UP000509704">
    <property type="component" value="Chromosome 2"/>
</dbReference>
<reference evidence="6 7" key="1">
    <citation type="submission" date="2020-07" db="EMBL/GenBank/DDBJ databases">
        <title>The yeast mating-type switching endonuclease HO is a domesticated member of an unorthodox homing genetic element family.</title>
        <authorList>
            <person name="Coughlan A.Y."/>
            <person name="Lombardi L."/>
            <person name="Braun-Galleani S."/>
            <person name="Martos A.R."/>
            <person name="Galeote V."/>
            <person name="Bigey F."/>
            <person name="Dequin S."/>
            <person name="Byrne K.P."/>
            <person name="Wolfe K.H."/>
        </authorList>
    </citation>
    <scope>NUCLEOTIDE SEQUENCE [LARGE SCALE GENOMIC DNA]</scope>
    <source>
        <strain evidence="6 7">NRRL Y-6702</strain>
    </source>
</reference>
<keyword evidence="7" id="KW-1185">Reference proteome</keyword>
<protein>
    <recommendedName>
        <fullName evidence="4">Required for respiratory growth protein 8, mitochondrial</fullName>
    </recommendedName>
</protein>
<dbReference type="Pfam" id="PF17068">
    <property type="entry name" value="RRG8"/>
    <property type="match status" value="1"/>
</dbReference>
<evidence type="ECO:0000313" key="6">
    <source>
        <dbReference type="EMBL" id="QLG71563.1"/>
    </source>
</evidence>
<dbReference type="GeneID" id="59235225"/>
<evidence type="ECO:0000256" key="3">
    <source>
        <dbReference type="ARBA" id="ARBA00006716"/>
    </source>
</evidence>
<gene>
    <name evidence="6" type="ORF">HG535_0B06070</name>
</gene>
<dbReference type="GO" id="GO:0005739">
    <property type="term" value="C:mitochondrion"/>
    <property type="evidence" value="ECO:0007669"/>
    <property type="project" value="UniProtKB-SubCell"/>
</dbReference>
<name>A0A7H9AZB9_ZYGMR</name>
<dbReference type="InterPro" id="IPR031415">
    <property type="entry name" value="Rrg8"/>
</dbReference>
<dbReference type="KEGG" id="zmk:HG535_0B06070"/>
<dbReference type="OrthoDB" id="4035333at2759"/>
<comment type="similarity">
    <text evidence="3">Belongs to the RRG8 family.</text>
</comment>
<comment type="function">
    <text evidence="1">Required for respiratory activity and maintenance and expression of the mitochondrial genome.</text>
</comment>
<evidence type="ECO:0000256" key="1">
    <source>
        <dbReference type="ARBA" id="ARBA00003548"/>
    </source>
</evidence>
<accession>A0A7H9AZB9</accession>
<sequence length="289" mass="33122">MAMKLSITEGGKNLLVAGKGRRVPRTKLRQVPILQVPVSPLLSNFEKWAGKKRKLYFENEEALLSSGIQNYHLDRNVFAQLLASPMRCDRITRLKLPKDMMMQLKLIKLEPSSNTTKYSIELVPQGSHLKSNRSSYVPNKKAFLQKNMEAAMKWIPLPALLSDMRHFSVADVKIDRVNFLSNYEQELRKILDSKMPRLHGNTPKLQNWDILVSCSNSSLNFELSQAKLETCNDSPLSIVKFNLSSVTDKSWTTNYLKKNQNHSLGIVLRFPRDKETIYALRSLICFHST</sequence>
<evidence type="ECO:0000256" key="4">
    <source>
        <dbReference type="ARBA" id="ARBA00013944"/>
    </source>
</evidence>
<keyword evidence="5" id="KW-0496">Mitochondrion</keyword>
<evidence type="ECO:0000256" key="5">
    <source>
        <dbReference type="ARBA" id="ARBA00023128"/>
    </source>
</evidence>
<evidence type="ECO:0000256" key="2">
    <source>
        <dbReference type="ARBA" id="ARBA00004173"/>
    </source>
</evidence>
<dbReference type="RefSeq" id="XP_037143291.1">
    <property type="nucleotide sequence ID" value="XM_037287396.1"/>
</dbReference>
<organism evidence="6 7">
    <name type="scientific">Zygotorulaspora mrakii</name>
    <name type="common">Zygosaccharomyces mrakii</name>
    <dbReference type="NCBI Taxonomy" id="42260"/>
    <lineage>
        <taxon>Eukaryota</taxon>
        <taxon>Fungi</taxon>
        <taxon>Dikarya</taxon>
        <taxon>Ascomycota</taxon>
        <taxon>Saccharomycotina</taxon>
        <taxon>Saccharomycetes</taxon>
        <taxon>Saccharomycetales</taxon>
        <taxon>Saccharomycetaceae</taxon>
        <taxon>Zygotorulaspora</taxon>
    </lineage>
</organism>